<dbReference type="AlphaFoldDB" id="A0A7J0G9X8"/>
<keyword evidence="2" id="KW-1185">Reference proteome</keyword>
<protein>
    <submittedName>
        <fullName evidence="1">Uncharacterized protein</fullName>
    </submittedName>
</protein>
<evidence type="ECO:0000313" key="2">
    <source>
        <dbReference type="Proteomes" id="UP000585474"/>
    </source>
</evidence>
<reference evidence="1 2" key="1">
    <citation type="submission" date="2019-07" db="EMBL/GenBank/DDBJ databases">
        <title>De Novo Assembly of kiwifruit Actinidia rufa.</title>
        <authorList>
            <person name="Sugita-Konishi S."/>
            <person name="Sato K."/>
            <person name="Mori E."/>
            <person name="Abe Y."/>
            <person name="Kisaki G."/>
            <person name="Hamano K."/>
            <person name="Suezawa K."/>
            <person name="Otani M."/>
            <person name="Fukuda T."/>
            <person name="Manabe T."/>
            <person name="Gomi K."/>
            <person name="Tabuchi M."/>
            <person name="Akimitsu K."/>
            <person name="Kataoka I."/>
        </authorList>
    </citation>
    <scope>NUCLEOTIDE SEQUENCE [LARGE SCALE GENOMIC DNA]</scope>
    <source>
        <strain evidence="2">cv. Fuchu</strain>
    </source>
</reference>
<gene>
    <name evidence="1" type="ORF">Acr_19g0005200</name>
</gene>
<evidence type="ECO:0000313" key="1">
    <source>
        <dbReference type="EMBL" id="GFZ07583.1"/>
    </source>
</evidence>
<comment type="caution">
    <text evidence="1">The sequence shown here is derived from an EMBL/GenBank/DDBJ whole genome shotgun (WGS) entry which is preliminary data.</text>
</comment>
<proteinExistence type="predicted"/>
<dbReference type="EMBL" id="BJWL01000019">
    <property type="protein sequence ID" value="GFZ07583.1"/>
    <property type="molecule type" value="Genomic_DNA"/>
</dbReference>
<organism evidence="1 2">
    <name type="scientific">Actinidia rufa</name>
    <dbReference type="NCBI Taxonomy" id="165716"/>
    <lineage>
        <taxon>Eukaryota</taxon>
        <taxon>Viridiplantae</taxon>
        <taxon>Streptophyta</taxon>
        <taxon>Embryophyta</taxon>
        <taxon>Tracheophyta</taxon>
        <taxon>Spermatophyta</taxon>
        <taxon>Magnoliopsida</taxon>
        <taxon>eudicotyledons</taxon>
        <taxon>Gunneridae</taxon>
        <taxon>Pentapetalae</taxon>
        <taxon>asterids</taxon>
        <taxon>Ericales</taxon>
        <taxon>Actinidiaceae</taxon>
        <taxon>Actinidia</taxon>
    </lineage>
</organism>
<sequence length="155" mass="17192">MFDLQGEKWMVRCCEAERYIEMAVEKACEMVANQNLKDAPSISKMENSVPHDLPPTIGDHQGYYYPSPLTTEAIKVHVGHEEDFTGSLQLQKFSLNSSIDGYLVSLGHSPSSVPSGEAGSARLRVKEEDPASTYLNLMPSLVMTRTESRRASLKV</sequence>
<dbReference type="Proteomes" id="UP000585474">
    <property type="component" value="Unassembled WGS sequence"/>
</dbReference>
<accession>A0A7J0G9X8</accession>
<name>A0A7J0G9X8_9ERIC</name>